<accession>A0ABC8T6M9</accession>
<comment type="caution">
    <text evidence="5">The sequence shown here is derived from an EMBL/GenBank/DDBJ whole genome shotgun (WGS) entry which is preliminary data.</text>
</comment>
<dbReference type="Proteomes" id="UP001642360">
    <property type="component" value="Unassembled WGS sequence"/>
</dbReference>
<evidence type="ECO:0000313" key="5">
    <source>
        <dbReference type="EMBL" id="CAK9164933.1"/>
    </source>
</evidence>
<dbReference type="SUPFAM" id="SSF52540">
    <property type="entry name" value="P-loop containing nucleoside triphosphate hydrolases"/>
    <property type="match status" value="1"/>
</dbReference>
<evidence type="ECO:0000259" key="4">
    <source>
        <dbReference type="PROSITE" id="PS50067"/>
    </source>
</evidence>
<feature type="signal peptide" evidence="3">
    <location>
        <begin position="1"/>
        <end position="19"/>
    </location>
</feature>
<keyword evidence="1 2" id="KW-0505">Motor protein</keyword>
<evidence type="ECO:0000256" key="3">
    <source>
        <dbReference type="SAM" id="SignalP"/>
    </source>
</evidence>
<dbReference type="GO" id="GO:0005524">
    <property type="term" value="F:ATP binding"/>
    <property type="evidence" value="ECO:0007669"/>
    <property type="project" value="UniProtKB-UniRule"/>
</dbReference>
<evidence type="ECO:0000256" key="1">
    <source>
        <dbReference type="ARBA" id="ARBA00023175"/>
    </source>
</evidence>
<dbReference type="EMBL" id="CAUOFW020004292">
    <property type="protein sequence ID" value="CAK9164933.1"/>
    <property type="molecule type" value="Genomic_DNA"/>
</dbReference>
<evidence type="ECO:0000256" key="2">
    <source>
        <dbReference type="PROSITE-ProRule" id="PRU00283"/>
    </source>
</evidence>
<feature type="binding site" evidence="2">
    <location>
        <begin position="14"/>
        <end position="21"/>
    </location>
    <ligand>
        <name>ATP</name>
        <dbReference type="ChEBI" id="CHEBI:30616"/>
    </ligand>
</feature>
<feature type="chain" id="PRO_5044742865" description="Kinesin motor domain-containing protein" evidence="3">
    <location>
        <begin position="20"/>
        <end position="238"/>
    </location>
</feature>
<dbReference type="InterPro" id="IPR001752">
    <property type="entry name" value="Kinesin_motor_dom"/>
</dbReference>
<keyword evidence="2" id="KW-0547">Nucleotide-binding</keyword>
<keyword evidence="2" id="KW-0067">ATP-binding</keyword>
<dbReference type="InterPro" id="IPR027417">
    <property type="entry name" value="P-loop_NTPase"/>
</dbReference>
<keyword evidence="3" id="KW-0732">Signal</keyword>
<gene>
    <name evidence="5" type="ORF">ILEXP_LOCUS34076</name>
</gene>
<comment type="similarity">
    <text evidence="2">Belongs to the TRAFAC class myosin-kinesin ATPase superfamily. Kinesin family.</text>
</comment>
<dbReference type="InterPro" id="IPR036961">
    <property type="entry name" value="Kinesin_motor_dom_sf"/>
</dbReference>
<reference evidence="5 6" key="1">
    <citation type="submission" date="2024-02" db="EMBL/GenBank/DDBJ databases">
        <authorList>
            <person name="Vignale AGUSTIN F."/>
            <person name="Sosa J E."/>
            <person name="Modenutti C."/>
        </authorList>
    </citation>
    <scope>NUCLEOTIDE SEQUENCE [LARGE SCALE GENOMIC DNA]</scope>
</reference>
<proteinExistence type="inferred from homology"/>
<dbReference type="Pfam" id="PF00225">
    <property type="entry name" value="Kinesin"/>
    <property type="match status" value="1"/>
</dbReference>
<dbReference type="AlphaFoldDB" id="A0ABC8T6M9"/>
<sequence>MLVFVFQVCIFAYGQTGSGKTYTMMGKPGGPDKKGLIPRFNPAPAEPRKRRCHFEVSDIVAEADANTTTTNNNKALCGSVSVMAEGFGCAAFQQKRHGHYDWGLGFGHLRKHFSEKQKEGRGGDREKYLEHCNVALLVTVALLHRRGYAIGRCPECDNGKMKHQGRTTSGSHENEQEIGIPELKAGKLPPNACHCERLPGGIAPTELFQCWVGNRIKRDFYKTIEECQKNCDSKHCTI</sequence>
<organism evidence="5 6">
    <name type="scientific">Ilex paraguariensis</name>
    <name type="common">yerba mate</name>
    <dbReference type="NCBI Taxonomy" id="185542"/>
    <lineage>
        <taxon>Eukaryota</taxon>
        <taxon>Viridiplantae</taxon>
        <taxon>Streptophyta</taxon>
        <taxon>Embryophyta</taxon>
        <taxon>Tracheophyta</taxon>
        <taxon>Spermatophyta</taxon>
        <taxon>Magnoliopsida</taxon>
        <taxon>eudicotyledons</taxon>
        <taxon>Gunneridae</taxon>
        <taxon>Pentapetalae</taxon>
        <taxon>asterids</taxon>
        <taxon>campanulids</taxon>
        <taxon>Aquifoliales</taxon>
        <taxon>Aquifoliaceae</taxon>
        <taxon>Ilex</taxon>
    </lineage>
</organism>
<feature type="domain" description="Kinesin motor" evidence="4">
    <location>
        <begin position="1"/>
        <end position="39"/>
    </location>
</feature>
<evidence type="ECO:0000313" key="6">
    <source>
        <dbReference type="Proteomes" id="UP001642360"/>
    </source>
</evidence>
<dbReference type="GO" id="GO:0003774">
    <property type="term" value="F:cytoskeletal motor activity"/>
    <property type="evidence" value="ECO:0007669"/>
    <property type="project" value="UniProtKB-UniRule"/>
</dbReference>
<name>A0ABC8T6M9_9AQUA</name>
<dbReference type="Gene3D" id="3.40.850.10">
    <property type="entry name" value="Kinesin motor domain"/>
    <property type="match status" value="1"/>
</dbReference>
<dbReference type="PANTHER" id="PTHR47117">
    <property type="entry name" value="STAR-RELATED LIPID TRANSFER PROTEIN 9"/>
    <property type="match status" value="1"/>
</dbReference>
<dbReference type="PROSITE" id="PS50067">
    <property type="entry name" value="KINESIN_MOTOR_2"/>
    <property type="match status" value="1"/>
</dbReference>
<protein>
    <recommendedName>
        <fullName evidence="4">Kinesin motor domain-containing protein</fullName>
    </recommendedName>
</protein>
<keyword evidence="6" id="KW-1185">Reference proteome</keyword>